<reference evidence="1 2" key="1">
    <citation type="submission" date="2019-05" db="EMBL/GenBank/DDBJ databases">
        <title>Complete genome sequence of Izhakiella calystegiae KSNA2, an endophyte isolated from beach morning glory (Calystegia soldanella).</title>
        <authorList>
            <person name="Jiang L."/>
            <person name="Jeong J.C."/>
            <person name="Kim C.Y."/>
            <person name="Kim D.H."/>
            <person name="Kim S.W."/>
            <person name="Lee j."/>
        </authorList>
    </citation>
    <scope>NUCLEOTIDE SEQUENCE [LARGE SCALE GENOMIC DNA]</scope>
    <source>
        <strain evidence="1 2">KSNA2</strain>
    </source>
</reference>
<dbReference type="Proteomes" id="UP000302163">
    <property type="component" value="Chromosome"/>
</dbReference>
<dbReference type="InterPro" id="IPR031830">
    <property type="entry name" value="YdiH"/>
</dbReference>
<keyword evidence="2" id="KW-1185">Reference proteome</keyword>
<dbReference type="KEGG" id="izh:FEM41_21090"/>
<dbReference type="OrthoDB" id="6560982at2"/>
<dbReference type="EMBL" id="CP040428">
    <property type="protein sequence ID" value="QCT21964.1"/>
    <property type="molecule type" value="Genomic_DNA"/>
</dbReference>
<name>A0A4P8YQ71_9ENTR</name>
<protein>
    <recommendedName>
        <fullName evidence="3">YdiH family protein</fullName>
    </recommendedName>
</protein>
<accession>A0A4P8YQ71</accession>
<evidence type="ECO:0008006" key="3">
    <source>
        <dbReference type="Google" id="ProtNLM"/>
    </source>
</evidence>
<dbReference type="RefSeq" id="WP_138098134.1">
    <property type="nucleotide sequence ID" value="NZ_CP040428.1"/>
</dbReference>
<dbReference type="Pfam" id="PF15930">
    <property type="entry name" value="YdiH"/>
    <property type="match status" value="1"/>
</dbReference>
<evidence type="ECO:0000313" key="2">
    <source>
        <dbReference type="Proteomes" id="UP000302163"/>
    </source>
</evidence>
<gene>
    <name evidence="1" type="ORF">FEM41_21090</name>
</gene>
<dbReference type="AlphaFoldDB" id="A0A4P8YQ71"/>
<organism evidence="1 2">
    <name type="scientific">Jejubacter calystegiae</name>
    <dbReference type="NCBI Taxonomy" id="2579935"/>
    <lineage>
        <taxon>Bacteria</taxon>
        <taxon>Pseudomonadati</taxon>
        <taxon>Pseudomonadota</taxon>
        <taxon>Gammaproteobacteria</taxon>
        <taxon>Enterobacterales</taxon>
        <taxon>Enterobacteriaceae</taxon>
        <taxon>Jejubacter</taxon>
    </lineage>
</organism>
<proteinExistence type="predicted"/>
<sequence>MDNALTPATLAFEYLRREAETLTPAQYLTRVRKLQLEFADLMELTSTELLEEISFATRLGIH</sequence>
<evidence type="ECO:0000313" key="1">
    <source>
        <dbReference type="EMBL" id="QCT21964.1"/>
    </source>
</evidence>